<sequence>MKTICKFILIAIIGSLIPLSVYAGPRQKKVVALDGSGDYRSIQAAINSVAANQEKQTVIYIKNGLYNSEKLLIPSDKKNITFKGESRDKTIISYHIYDCKGGLNNKCPAEDVAKWTGQAIRTSATVSIQGDGFRAENITFQNTAGPVGQALAIYVTSDKNVFVNCNFLGYQDTVFLATDNTRSYFKNCLVLGRTDYIYGGGIGYFDACEIRSFGGGWITAPSTPKGQDYGFVFYKCKLTFSEKSPKENDNQQLVSLGRPWHNFPKVAWIQCEMGKEINPAGWPTIWNMQYASTSEDLHLFEYKNTGAGANMSQRANWTGIRELGSEEIHFYSVKNVLKGQDNWQPL</sequence>
<dbReference type="GO" id="GO:0030599">
    <property type="term" value="F:pectinesterase activity"/>
    <property type="evidence" value="ECO:0007669"/>
    <property type="project" value="InterPro"/>
</dbReference>
<dbReference type="STRING" id="468056.SAMN05443549_104347"/>
<dbReference type="PANTHER" id="PTHR31321">
    <property type="entry name" value="ACYL-COA THIOESTER HYDROLASE YBHC-RELATED"/>
    <property type="match status" value="1"/>
</dbReference>
<comment type="similarity">
    <text evidence="1">Belongs to the pectinesterase family.</text>
</comment>
<dbReference type="InterPro" id="IPR000070">
    <property type="entry name" value="Pectinesterase_cat"/>
</dbReference>
<dbReference type="EMBL" id="FQWB01000004">
    <property type="protein sequence ID" value="SHG53147.1"/>
    <property type="molecule type" value="Genomic_DNA"/>
</dbReference>
<dbReference type="RefSeq" id="WP_073370742.1">
    <property type="nucleotide sequence ID" value="NZ_FQWB01000004.1"/>
</dbReference>
<dbReference type="InterPro" id="IPR011050">
    <property type="entry name" value="Pectin_lyase_fold/virulence"/>
</dbReference>
<feature type="domain" description="Pectinesterase catalytic" evidence="4">
    <location>
        <begin position="30"/>
        <end position="339"/>
    </location>
</feature>
<evidence type="ECO:0000259" key="4">
    <source>
        <dbReference type="Pfam" id="PF01095"/>
    </source>
</evidence>
<gene>
    <name evidence="5" type="ORF">SAMN05443549_104347</name>
</gene>
<reference evidence="6" key="1">
    <citation type="submission" date="2016-11" db="EMBL/GenBank/DDBJ databases">
        <authorList>
            <person name="Varghese N."/>
            <person name="Submissions S."/>
        </authorList>
    </citation>
    <scope>NUCLEOTIDE SEQUENCE [LARGE SCALE GENOMIC DNA]</scope>
    <source>
        <strain evidence="6">DSM 19978</strain>
    </source>
</reference>
<dbReference type="SUPFAM" id="SSF51126">
    <property type="entry name" value="Pectin lyase-like"/>
    <property type="match status" value="1"/>
</dbReference>
<evidence type="ECO:0000256" key="3">
    <source>
        <dbReference type="ARBA" id="ARBA00023085"/>
    </source>
</evidence>
<keyword evidence="2" id="KW-0378">Hydrolase</keyword>
<dbReference type="Pfam" id="PF01095">
    <property type="entry name" value="Pectinesterase"/>
    <property type="match status" value="1"/>
</dbReference>
<dbReference type="InterPro" id="IPR012334">
    <property type="entry name" value="Pectin_lyas_fold"/>
</dbReference>
<dbReference type="OrthoDB" id="1282968at2"/>
<organism evidence="5 6">
    <name type="scientific">Flavobacterium fluvii</name>
    <dbReference type="NCBI Taxonomy" id="468056"/>
    <lineage>
        <taxon>Bacteria</taxon>
        <taxon>Pseudomonadati</taxon>
        <taxon>Bacteroidota</taxon>
        <taxon>Flavobacteriia</taxon>
        <taxon>Flavobacteriales</taxon>
        <taxon>Flavobacteriaceae</taxon>
        <taxon>Flavobacterium</taxon>
    </lineage>
</organism>
<evidence type="ECO:0000313" key="5">
    <source>
        <dbReference type="EMBL" id="SHG53147.1"/>
    </source>
</evidence>
<proteinExistence type="inferred from homology"/>
<evidence type="ECO:0000256" key="1">
    <source>
        <dbReference type="ARBA" id="ARBA00008891"/>
    </source>
</evidence>
<dbReference type="PANTHER" id="PTHR31321:SF57">
    <property type="entry name" value="PECTINESTERASE 53-RELATED"/>
    <property type="match status" value="1"/>
</dbReference>
<dbReference type="GO" id="GO:0042545">
    <property type="term" value="P:cell wall modification"/>
    <property type="evidence" value="ECO:0007669"/>
    <property type="project" value="InterPro"/>
</dbReference>
<protein>
    <submittedName>
        <fullName evidence="5">Pectinesterase</fullName>
    </submittedName>
</protein>
<evidence type="ECO:0000256" key="2">
    <source>
        <dbReference type="ARBA" id="ARBA00022801"/>
    </source>
</evidence>
<accession>A0A1M5KK28</accession>
<dbReference type="Gene3D" id="2.160.20.10">
    <property type="entry name" value="Single-stranded right-handed beta-helix, Pectin lyase-like"/>
    <property type="match status" value="1"/>
</dbReference>
<dbReference type="AlphaFoldDB" id="A0A1M5KK28"/>
<evidence type="ECO:0000313" key="6">
    <source>
        <dbReference type="Proteomes" id="UP000184516"/>
    </source>
</evidence>
<keyword evidence="3" id="KW-0063">Aspartyl esterase</keyword>
<dbReference type="GO" id="GO:0009279">
    <property type="term" value="C:cell outer membrane"/>
    <property type="evidence" value="ECO:0007669"/>
    <property type="project" value="TreeGrafter"/>
</dbReference>
<dbReference type="Proteomes" id="UP000184516">
    <property type="component" value="Unassembled WGS sequence"/>
</dbReference>
<keyword evidence="6" id="KW-1185">Reference proteome</keyword>
<name>A0A1M5KK28_9FLAO</name>